<dbReference type="PROSITE" id="PS51186">
    <property type="entry name" value="GNAT"/>
    <property type="match status" value="2"/>
</dbReference>
<name>A0A5B2WZU1_9PSEU</name>
<evidence type="ECO:0000313" key="5">
    <source>
        <dbReference type="Proteomes" id="UP000323454"/>
    </source>
</evidence>
<evidence type="ECO:0000313" key="4">
    <source>
        <dbReference type="EMBL" id="KAA2256342.1"/>
    </source>
</evidence>
<dbReference type="InterPro" id="IPR050832">
    <property type="entry name" value="Bact_Acetyltransf"/>
</dbReference>
<sequence length="340" mass="37569">MTDIEIRDFEIESAGADDLLGYHRIVAASQQVDLPDDPPLTYENLVGRLRNPFTGFGPLRHWTAHRGGEMAGVANMYFPEVENSHLVIANVRVHPQSRGQGIGSTLARAIVPAIRADGRRLVECWQVPKGGTGDSWATRLGFETVHETVQQVLLIAEADTSLWEVAAPTGYRLERWIGAAPDALVASYVQAREAIHDSPLGQSSMSNPQWTVDRMRAAEAERRRLDVESRTVVAVHEATGTVAGLTELEVQPHQPTWAFQRDTAVLAAHRGHGLGRWIKAHMARWLLADRPDLERFWTTTGAVNTHMIRVNHQLGFTTTRSAIVLTQSVATLAARLEAQP</sequence>
<dbReference type="RefSeq" id="WP_149852531.1">
    <property type="nucleotide sequence ID" value="NZ_VUOB01000052.1"/>
</dbReference>
<dbReference type="InterPro" id="IPR000182">
    <property type="entry name" value="GNAT_dom"/>
</dbReference>
<accession>A0A5B2WZU1</accession>
<dbReference type="GO" id="GO:0016747">
    <property type="term" value="F:acyltransferase activity, transferring groups other than amino-acyl groups"/>
    <property type="evidence" value="ECO:0007669"/>
    <property type="project" value="InterPro"/>
</dbReference>
<evidence type="ECO:0000256" key="2">
    <source>
        <dbReference type="ARBA" id="ARBA00023315"/>
    </source>
</evidence>
<dbReference type="EMBL" id="VUOB01000052">
    <property type="protein sequence ID" value="KAA2256342.1"/>
    <property type="molecule type" value="Genomic_DNA"/>
</dbReference>
<organism evidence="4 5">
    <name type="scientific">Solihabitans fulvus</name>
    <dbReference type="NCBI Taxonomy" id="1892852"/>
    <lineage>
        <taxon>Bacteria</taxon>
        <taxon>Bacillati</taxon>
        <taxon>Actinomycetota</taxon>
        <taxon>Actinomycetes</taxon>
        <taxon>Pseudonocardiales</taxon>
        <taxon>Pseudonocardiaceae</taxon>
        <taxon>Solihabitans</taxon>
    </lineage>
</organism>
<evidence type="ECO:0000259" key="3">
    <source>
        <dbReference type="PROSITE" id="PS51186"/>
    </source>
</evidence>
<feature type="domain" description="N-acetyltransferase" evidence="3">
    <location>
        <begin position="189"/>
        <end position="340"/>
    </location>
</feature>
<feature type="domain" description="N-acetyltransferase" evidence="3">
    <location>
        <begin position="4"/>
        <end position="178"/>
    </location>
</feature>
<dbReference type="Gene3D" id="3.40.630.30">
    <property type="match status" value="1"/>
</dbReference>
<proteinExistence type="predicted"/>
<dbReference type="AlphaFoldDB" id="A0A5B2WZU1"/>
<gene>
    <name evidence="4" type="ORF">F0L68_26530</name>
</gene>
<dbReference type="SUPFAM" id="SSF55729">
    <property type="entry name" value="Acyl-CoA N-acyltransferases (Nat)"/>
    <property type="match status" value="2"/>
</dbReference>
<dbReference type="PANTHER" id="PTHR43877">
    <property type="entry name" value="AMINOALKYLPHOSPHONATE N-ACETYLTRANSFERASE-RELATED-RELATED"/>
    <property type="match status" value="1"/>
</dbReference>
<keyword evidence="1 4" id="KW-0808">Transferase</keyword>
<keyword evidence="2" id="KW-0012">Acyltransferase</keyword>
<comment type="caution">
    <text evidence="4">The sequence shown here is derived from an EMBL/GenBank/DDBJ whole genome shotgun (WGS) entry which is preliminary data.</text>
</comment>
<dbReference type="CDD" id="cd04301">
    <property type="entry name" value="NAT_SF"/>
    <property type="match status" value="1"/>
</dbReference>
<dbReference type="Proteomes" id="UP000323454">
    <property type="component" value="Unassembled WGS sequence"/>
</dbReference>
<reference evidence="4 5" key="1">
    <citation type="submission" date="2019-09" db="EMBL/GenBank/DDBJ databases">
        <title>Goodfellowia gen. nov., a new genus of the Pseudonocardineae related to Actinoalloteichus, containing Goodfellowia coeruleoviolacea gen. nov., comb. nov. gen. nov., comb. nov.</title>
        <authorList>
            <person name="Labeda D."/>
        </authorList>
    </citation>
    <scope>NUCLEOTIDE SEQUENCE [LARGE SCALE GENOMIC DNA]</scope>
    <source>
        <strain evidence="4 5">AN110305</strain>
    </source>
</reference>
<reference evidence="4 5" key="2">
    <citation type="submission" date="2019-09" db="EMBL/GenBank/DDBJ databases">
        <authorList>
            <person name="Jin C."/>
        </authorList>
    </citation>
    <scope>NUCLEOTIDE SEQUENCE [LARGE SCALE GENOMIC DNA]</scope>
    <source>
        <strain evidence="4 5">AN110305</strain>
    </source>
</reference>
<dbReference type="OrthoDB" id="4119890at2"/>
<protein>
    <submittedName>
        <fullName evidence="4">GNAT family N-acetyltransferase</fullName>
    </submittedName>
</protein>
<evidence type="ECO:0000256" key="1">
    <source>
        <dbReference type="ARBA" id="ARBA00022679"/>
    </source>
</evidence>
<keyword evidence="5" id="KW-1185">Reference proteome</keyword>
<dbReference type="Pfam" id="PF00583">
    <property type="entry name" value="Acetyltransf_1"/>
    <property type="match status" value="2"/>
</dbReference>
<dbReference type="InterPro" id="IPR016181">
    <property type="entry name" value="Acyl_CoA_acyltransferase"/>
</dbReference>